<reference evidence="5 7" key="1">
    <citation type="submission" date="2015-02" db="EMBL/GenBank/DDBJ databases">
        <authorList>
            <person name="Chooi Y.-H."/>
        </authorList>
    </citation>
    <scope>NUCLEOTIDE SEQUENCE [LARGE SCALE GENOMIC DNA]</scope>
    <source>
        <strain evidence="5">E3</strain>
    </source>
</reference>
<dbReference type="EMBL" id="CDSF01000099">
    <property type="protein sequence ID" value="CEP00210.1"/>
    <property type="molecule type" value="Genomic_DNA"/>
</dbReference>
<accession>A0A0G4IY22</accession>
<evidence type="ECO:0000256" key="2">
    <source>
        <dbReference type="ARBA" id="ARBA00023043"/>
    </source>
</evidence>
<keyword evidence="2 3" id="KW-0040">ANK repeat</keyword>
<dbReference type="EMBL" id="OVEO01000006">
    <property type="protein sequence ID" value="SPQ96478.1"/>
    <property type="molecule type" value="Genomic_DNA"/>
</dbReference>
<dbReference type="Pfam" id="PF15711">
    <property type="entry name" value="ILEI"/>
    <property type="match status" value="1"/>
</dbReference>
<evidence type="ECO:0000313" key="8">
    <source>
        <dbReference type="Proteomes" id="UP000290189"/>
    </source>
</evidence>
<dbReference type="SUPFAM" id="SSF48403">
    <property type="entry name" value="Ankyrin repeat"/>
    <property type="match status" value="1"/>
</dbReference>
<reference evidence="6 8" key="2">
    <citation type="submission" date="2018-03" db="EMBL/GenBank/DDBJ databases">
        <authorList>
            <person name="Fogelqvist J."/>
        </authorList>
    </citation>
    <scope>NUCLEOTIDE SEQUENCE [LARGE SCALE GENOMIC DNA]</scope>
</reference>
<evidence type="ECO:0000259" key="4">
    <source>
        <dbReference type="Pfam" id="PF15711"/>
    </source>
</evidence>
<sequence length="336" mass="35946">MSDTAVYQAAAVWNVDPVAARVPVGVGQAHPKPKHGAYKIWHRNVEPLLREAYDSIYGLALYGSLVFATVRTPMGCIVIKQEVRDRFEGPAQLSITIPSTTAGQGGIPVQVASAGKDDGDFASVLVDGEQVARNERGINIVVFDCGTGNVRSSHSFDTHGSPSESGCLAKFVKESATLNGCLLLGSIRDDGAKFLTEEGHCALADLGVSLPEADNSERLAEIVHLLPADRCAMLLTVCAKANAYRCARLLLESGWPVSVKANHTKNTPLHDAAYQCNTEVAEVLIAFGACLKTTNRWGESPGDIAATRHSFSSLQEMLLAKSSTVQKVLRFLELDA</sequence>
<proteinExistence type="predicted"/>
<keyword evidence="1" id="KW-0677">Repeat</keyword>
<name>A0A0G4IY22_PLABS</name>
<dbReference type="InterPro" id="IPR036770">
    <property type="entry name" value="Ankyrin_rpt-contain_sf"/>
</dbReference>
<evidence type="ECO:0000313" key="6">
    <source>
        <dbReference type="EMBL" id="SPQ96478.1"/>
    </source>
</evidence>
<evidence type="ECO:0000256" key="1">
    <source>
        <dbReference type="ARBA" id="ARBA00022737"/>
    </source>
</evidence>
<dbReference type="PROSITE" id="PS50297">
    <property type="entry name" value="ANK_REP_REGION"/>
    <property type="match status" value="1"/>
</dbReference>
<dbReference type="PROSITE" id="PS52031">
    <property type="entry name" value="GG_LECTIN"/>
    <property type="match status" value="1"/>
</dbReference>
<geneLocation type="mitochondrion" evidence="6"/>
<dbReference type="OrthoDB" id="539213at2759"/>
<dbReference type="AlphaFoldDB" id="A0A0G4IY22"/>
<feature type="repeat" description="ANK" evidence="3">
    <location>
        <begin position="264"/>
        <end position="296"/>
    </location>
</feature>
<dbReference type="PROSITE" id="PS50088">
    <property type="entry name" value="ANK_REPEAT"/>
    <property type="match status" value="1"/>
</dbReference>
<evidence type="ECO:0000313" key="5">
    <source>
        <dbReference type="EMBL" id="CEP00210.1"/>
    </source>
</evidence>
<protein>
    <recommendedName>
        <fullName evidence="4">ILEI/PANDER domain-containing protein</fullName>
    </recommendedName>
</protein>
<dbReference type="Proteomes" id="UP000039324">
    <property type="component" value="Unassembled WGS sequence"/>
</dbReference>
<dbReference type="PANTHER" id="PTHR24171">
    <property type="entry name" value="ANKYRIN REPEAT DOMAIN-CONTAINING PROTEIN 39-RELATED"/>
    <property type="match status" value="1"/>
</dbReference>
<gene>
    <name evidence="5" type="ORF">PBRA_007944</name>
    <name evidence="6" type="ORF">PLBR_LOCUS3693</name>
</gene>
<dbReference type="InterPro" id="IPR002110">
    <property type="entry name" value="Ankyrin_rpt"/>
</dbReference>
<feature type="domain" description="ILEI/PANDER" evidence="4">
    <location>
        <begin position="136"/>
        <end position="211"/>
    </location>
</feature>
<evidence type="ECO:0000313" key="7">
    <source>
        <dbReference type="Proteomes" id="UP000039324"/>
    </source>
</evidence>
<dbReference type="Gene3D" id="1.25.40.20">
    <property type="entry name" value="Ankyrin repeat-containing domain"/>
    <property type="match status" value="1"/>
</dbReference>
<dbReference type="InterPro" id="IPR039477">
    <property type="entry name" value="ILEI/PANDER_dom"/>
</dbReference>
<dbReference type="Pfam" id="PF13637">
    <property type="entry name" value="Ank_4"/>
    <property type="match status" value="1"/>
</dbReference>
<keyword evidence="7" id="KW-1185">Reference proteome</keyword>
<dbReference type="Proteomes" id="UP000290189">
    <property type="component" value="Unassembled WGS sequence"/>
</dbReference>
<evidence type="ECO:0000256" key="3">
    <source>
        <dbReference type="PROSITE-ProRule" id="PRU00023"/>
    </source>
</evidence>
<keyword evidence="6" id="KW-0496">Mitochondrion</keyword>
<organism evidence="5 7">
    <name type="scientific">Plasmodiophora brassicae</name>
    <name type="common">Clubroot disease agent</name>
    <dbReference type="NCBI Taxonomy" id="37360"/>
    <lineage>
        <taxon>Eukaryota</taxon>
        <taxon>Sar</taxon>
        <taxon>Rhizaria</taxon>
        <taxon>Endomyxa</taxon>
        <taxon>Phytomyxea</taxon>
        <taxon>Plasmodiophorida</taxon>
        <taxon>Plasmodiophoridae</taxon>
        <taxon>Plasmodiophora</taxon>
    </lineage>
</organism>